<keyword evidence="8" id="KW-1185">Reference proteome</keyword>
<evidence type="ECO:0000313" key="8">
    <source>
        <dbReference type="Proteomes" id="UP000016922"/>
    </source>
</evidence>
<feature type="transmembrane region" description="Helical" evidence="6">
    <location>
        <begin position="45"/>
        <end position="65"/>
    </location>
</feature>
<keyword evidence="3 6" id="KW-1133">Transmembrane helix</keyword>
<accession>S3CLD2</accession>
<dbReference type="RefSeq" id="XP_008087348.1">
    <property type="nucleotide sequence ID" value="XM_008089157.1"/>
</dbReference>
<evidence type="ECO:0000256" key="5">
    <source>
        <dbReference type="SAM" id="MobiDB-lite"/>
    </source>
</evidence>
<feature type="transmembrane region" description="Helical" evidence="6">
    <location>
        <begin position="157"/>
        <end position="179"/>
    </location>
</feature>
<dbReference type="EMBL" id="KE145371">
    <property type="protein sequence ID" value="EPE26029.1"/>
    <property type="molecule type" value="Genomic_DNA"/>
</dbReference>
<protein>
    <recommendedName>
        <fullName evidence="9">RTA1 domain protein</fullName>
    </recommendedName>
</protein>
<gene>
    <name evidence="7" type="ORF">GLAREA_01941</name>
</gene>
<dbReference type="AlphaFoldDB" id="S3CLD2"/>
<dbReference type="OrthoDB" id="3358017at2759"/>
<proteinExistence type="predicted"/>
<feature type="transmembrane region" description="Helical" evidence="6">
    <location>
        <begin position="20"/>
        <end position="38"/>
    </location>
</feature>
<feature type="transmembrane region" description="Helical" evidence="6">
    <location>
        <begin position="243"/>
        <end position="262"/>
    </location>
</feature>
<dbReference type="OMA" id="CTLITVR"/>
<evidence type="ECO:0000256" key="4">
    <source>
        <dbReference type="ARBA" id="ARBA00023136"/>
    </source>
</evidence>
<sequence>MAENGKYVEGSLYFYAPNKGAPVVWATLFGVSMIWHTYQCVRYKCWKVTGIFPWAALLFVIGYILREIGAFMYGNINIFIASLVFIYAAPPIYELANYFILSRILYYVPYHSPIHPGRVLTTFGFISTIIEALNGNGAAYVANTSLSQKKQEIGHSLLKSALILQLVVLSLFVVLAITFHRRCLKAGLVPNNLVQPLRTLYISSTLIGIRTTFRTVEYFTASSLNFQGEIDPNSLSPLLRYEWFFWVFEGSLMMINTFLLNFNHPMRYLPRNNKVYLALDGVTEVEGPGYDDKRHWLVTVVDPFDLASALRGKKLEERFWETHQEGRATTVKPHGAAEAGDVEAVDVEQGKSG</sequence>
<evidence type="ECO:0000256" key="1">
    <source>
        <dbReference type="ARBA" id="ARBA00004141"/>
    </source>
</evidence>
<organism evidence="7 8">
    <name type="scientific">Glarea lozoyensis (strain ATCC 20868 / MF5171)</name>
    <dbReference type="NCBI Taxonomy" id="1116229"/>
    <lineage>
        <taxon>Eukaryota</taxon>
        <taxon>Fungi</taxon>
        <taxon>Dikarya</taxon>
        <taxon>Ascomycota</taxon>
        <taxon>Pezizomycotina</taxon>
        <taxon>Leotiomycetes</taxon>
        <taxon>Helotiales</taxon>
        <taxon>Helotiaceae</taxon>
        <taxon>Glarea</taxon>
    </lineage>
</organism>
<comment type="subcellular location">
    <subcellularLocation>
        <location evidence="1">Membrane</location>
        <topology evidence="1">Multi-pass membrane protein</topology>
    </subcellularLocation>
</comment>
<dbReference type="GO" id="GO:0016020">
    <property type="term" value="C:membrane"/>
    <property type="evidence" value="ECO:0007669"/>
    <property type="project" value="UniProtKB-SubCell"/>
</dbReference>
<feature type="region of interest" description="Disordered" evidence="5">
    <location>
        <begin position="330"/>
        <end position="353"/>
    </location>
</feature>
<dbReference type="HOGENOM" id="CLU_033465_0_1_1"/>
<dbReference type="PANTHER" id="PTHR31465">
    <property type="entry name" value="PROTEIN RTA1-RELATED"/>
    <property type="match status" value="1"/>
</dbReference>
<evidence type="ECO:0000313" key="7">
    <source>
        <dbReference type="EMBL" id="EPE26029.1"/>
    </source>
</evidence>
<evidence type="ECO:0000256" key="6">
    <source>
        <dbReference type="SAM" id="Phobius"/>
    </source>
</evidence>
<dbReference type="Pfam" id="PF04479">
    <property type="entry name" value="RTA1"/>
    <property type="match status" value="1"/>
</dbReference>
<evidence type="ECO:0008006" key="9">
    <source>
        <dbReference type="Google" id="ProtNLM"/>
    </source>
</evidence>
<dbReference type="PANTHER" id="PTHR31465:SF13">
    <property type="entry name" value="RTA1 DOMAIN PROTEIN-RELATED"/>
    <property type="match status" value="1"/>
</dbReference>
<evidence type="ECO:0000256" key="3">
    <source>
        <dbReference type="ARBA" id="ARBA00022989"/>
    </source>
</evidence>
<evidence type="ECO:0000256" key="2">
    <source>
        <dbReference type="ARBA" id="ARBA00022692"/>
    </source>
</evidence>
<dbReference type="GeneID" id="19460999"/>
<keyword evidence="4 6" id="KW-0472">Membrane</keyword>
<dbReference type="KEGG" id="glz:GLAREA_01941"/>
<dbReference type="eggNOG" id="ENOG502RDNH">
    <property type="taxonomic scope" value="Eukaryota"/>
</dbReference>
<keyword evidence="2 6" id="KW-0812">Transmembrane</keyword>
<name>S3CLD2_GLAL2</name>
<dbReference type="Proteomes" id="UP000016922">
    <property type="component" value="Unassembled WGS sequence"/>
</dbReference>
<dbReference type="InterPro" id="IPR007568">
    <property type="entry name" value="RTA1"/>
</dbReference>
<reference evidence="7 8" key="1">
    <citation type="journal article" date="2013" name="BMC Genomics">
        <title>Genomics-driven discovery of the pneumocandin biosynthetic gene cluster in the fungus Glarea lozoyensis.</title>
        <authorList>
            <person name="Chen L."/>
            <person name="Yue Q."/>
            <person name="Zhang X."/>
            <person name="Xiang M."/>
            <person name="Wang C."/>
            <person name="Li S."/>
            <person name="Che Y."/>
            <person name="Ortiz-Lopez F.J."/>
            <person name="Bills G.F."/>
            <person name="Liu X."/>
            <person name="An Z."/>
        </authorList>
    </citation>
    <scope>NUCLEOTIDE SEQUENCE [LARGE SCALE GENOMIC DNA]</scope>
    <source>
        <strain evidence="8">ATCC 20868 / MF5171</strain>
    </source>
</reference>
<feature type="transmembrane region" description="Helical" evidence="6">
    <location>
        <begin position="71"/>
        <end position="93"/>
    </location>
</feature>